<feature type="compositionally biased region" description="Polar residues" evidence="1">
    <location>
        <begin position="31"/>
        <end position="45"/>
    </location>
</feature>
<dbReference type="OrthoDB" id="7433099at2"/>
<gene>
    <name evidence="3" type="ORF">EUU25_06175</name>
</gene>
<sequence length="132" mass="13991">MIKYILKSGYAIPVIAMTAAAAVLSACSPASKSDTNASDGNTTVQAVPANETDTSEDAAEVAREMHNRMNEDQAMHDSMKGGWMPDDQMDKMHQRGMNDPAMKGGAMQGMGGKAPSDPAPKDKADPMPMNDM</sequence>
<reference evidence="4" key="1">
    <citation type="submission" date="2019-01" db="EMBL/GenBank/DDBJ databases">
        <title>Sphingorhabdus lacus sp.nov., isolated from an oligotrophic freshwater lake.</title>
        <authorList>
            <person name="Park M."/>
        </authorList>
    </citation>
    <scope>NUCLEOTIDE SEQUENCE [LARGE SCALE GENOMIC DNA]</scope>
    <source>
        <strain evidence="4">IMCC1753</strain>
    </source>
</reference>
<dbReference type="AlphaFoldDB" id="A0A6I6L829"/>
<name>A0A6I6L829_9SPHN</name>
<evidence type="ECO:0000256" key="1">
    <source>
        <dbReference type="SAM" id="MobiDB-lite"/>
    </source>
</evidence>
<proteinExistence type="predicted"/>
<feature type="compositionally biased region" description="Basic and acidic residues" evidence="1">
    <location>
        <begin position="60"/>
        <end position="79"/>
    </location>
</feature>
<accession>A0A6I6L829</accession>
<organism evidence="3 4">
    <name type="scientific">Sphingorhabdus lacus</name>
    <dbReference type="NCBI Taxonomy" id="392610"/>
    <lineage>
        <taxon>Bacteria</taxon>
        <taxon>Pseudomonadati</taxon>
        <taxon>Pseudomonadota</taxon>
        <taxon>Alphaproteobacteria</taxon>
        <taxon>Sphingomonadales</taxon>
        <taxon>Sphingomonadaceae</taxon>
        <taxon>Sphingorhabdus</taxon>
    </lineage>
</organism>
<feature type="chain" id="PRO_5026295729" description="Lipoprotein" evidence="2">
    <location>
        <begin position="33"/>
        <end position="132"/>
    </location>
</feature>
<dbReference type="RefSeq" id="WP_158899259.1">
    <property type="nucleotide sequence ID" value="NZ_CP035733.1"/>
</dbReference>
<dbReference type="KEGG" id="slaa:EUU25_06175"/>
<dbReference type="PROSITE" id="PS51257">
    <property type="entry name" value="PROKAR_LIPOPROTEIN"/>
    <property type="match status" value="1"/>
</dbReference>
<feature type="region of interest" description="Disordered" evidence="1">
    <location>
        <begin position="29"/>
        <end position="132"/>
    </location>
</feature>
<evidence type="ECO:0000313" key="4">
    <source>
        <dbReference type="Proteomes" id="UP000428803"/>
    </source>
</evidence>
<keyword evidence="2" id="KW-0732">Signal</keyword>
<evidence type="ECO:0000313" key="3">
    <source>
        <dbReference type="EMBL" id="QGY80237.1"/>
    </source>
</evidence>
<dbReference type="Proteomes" id="UP000428803">
    <property type="component" value="Chromosome"/>
</dbReference>
<evidence type="ECO:0008006" key="5">
    <source>
        <dbReference type="Google" id="ProtNLM"/>
    </source>
</evidence>
<feature type="signal peptide" evidence="2">
    <location>
        <begin position="1"/>
        <end position="32"/>
    </location>
</feature>
<protein>
    <recommendedName>
        <fullName evidence="5">Lipoprotein</fullName>
    </recommendedName>
</protein>
<dbReference type="EMBL" id="CP035733">
    <property type="protein sequence ID" value="QGY80237.1"/>
    <property type="molecule type" value="Genomic_DNA"/>
</dbReference>
<keyword evidence="4" id="KW-1185">Reference proteome</keyword>
<evidence type="ECO:0000256" key="2">
    <source>
        <dbReference type="SAM" id="SignalP"/>
    </source>
</evidence>